<keyword evidence="7" id="KW-1185">Reference proteome</keyword>
<dbReference type="InterPro" id="IPR000792">
    <property type="entry name" value="Tscrpt_reg_LuxR_C"/>
</dbReference>
<evidence type="ECO:0000313" key="6">
    <source>
        <dbReference type="EMBL" id="MCT4333732.1"/>
    </source>
</evidence>
<dbReference type="InterPro" id="IPR039420">
    <property type="entry name" value="WalR-like"/>
</dbReference>
<evidence type="ECO:0000259" key="5">
    <source>
        <dbReference type="PROSITE" id="PS50110"/>
    </source>
</evidence>
<protein>
    <submittedName>
        <fullName evidence="6">Response regulator transcription factor</fullName>
    </submittedName>
</protein>
<dbReference type="CDD" id="cd17535">
    <property type="entry name" value="REC_NarL-like"/>
    <property type="match status" value="1"/>
</dbReference>
<dbReference type="SUPFAM" id="SSF46894">
    <property type="entry name" value="C-terminal effector domain of the bipartite response regulators"/>
    <property type="match status" value="1"/>
</dbReference>
<dbReference type="SMART" id="SM00421">
    <property type="entry name" value="HTH_LUXR"/>
    <property type="match status" value="1"/>
</dbReference>
<dbReference type="InterPro" id="IPR016032">
    <property type="entry name" value="Sig_transdc_resp-reg_C-effctor"/>
</dbReference>
<sequence length="214" mass="22692">MTSKVNIVVADDHPLFRGGVVLTLQEHGNFAVVAQATTADEAIAQVEAHMPDVVLLDISMPGSGIAAAGEITRRFPAVAIVMLTASESDEDLLAALKAGARGYALKGVGADELTGILQSVAEGASYVPPALAGRVLAALQARNRDPMPPEAEDLTEREAAILRHVAMGQSNKEIARALDLQEKTIKHYMTNILQKLQVRNRVEAALKARDLGLS</sequence>
<evidence type="ECO:0000256" key="2">
    <source>
        <dbReference type="ARBA" id="ARBA00023125"/>
    </source>
</evidence>
<dbReference type="PROSITE" id="PS50043">
    <property type="entry name" value="HTH_LUXR_2"/>
    <property type="match status" value="1"/>
</dbReference>
<evidence type="ECO:0000256" key="3">
    <source>
        <dbReference type="PROSITE-ProRule" id="PRU00169"/>
    </source>
</evidence>
<feature type="domain" description="HTH luxR-type" evidence="4">
    <location>
        <begin position="147"/>
        <end position="212"/>
    </location>
</feature>
<comment type="caution">
    <text evidence="6">The sequence shown here is derived from an EMBL/GenBank/DDBJ whole genome shotgun (WGS) entry which is preliminary data.</text>
</comment>
<feature type="domain" description="Response regulatory" evidence="5">
    <location>
        <begin position="6"/>
        <end position="121"/>
    </location>
</feature>
<dbReference type="EMBL" id="JANAVZ010000007">
    <property type="protein sequence ID" value="MCT4333732.1"/>
    <property type="molecule type" value="Genomic_DNA"/>
</dbReference>
<dbReference type="RefSeq" id="WP_260277604.1">
    <property type="nucleotide sequence ID" value="NZ_JANAVZ010000007.1"/>
</dbReference>
<dbReference type="InterPro" id="IPR058245">
    <property type="entry name" value="NreC/VraR/RcsB-like_REC"/>
</dbReference>
<evidence type="ECO:0000259" key="4">
    <source>
        <dbReference type="PROSITE" id="PS50043"/>
    </source>
</evidence>
<dbReference type="PRINTS" id="PR00038">
    <property type="entry name" value="HTHLUXR"/>
</dbReference>
<proteinExistence type="predicted"/>
<feature type="modified residue" description="4-aspartylphosphate" evidence="3">
    <location>
        <position position="57"/>
    </location>
</feature>
<evidence type="ECO:0000256" key="1">
    <source>
        <dbReference type="ARBA" id="ARBA00022553"/>
    </source>
</evidence>
<organism evidence="6 7">
    <name type="scientific">Paracoccus maritimus</name>
    <dbReference type="NCBI Taxonomy" id="2933292"/>
    <lineage>
        <taxon>Bacteria</taxon>
        <taxon>Pseudomonadati</taxon>
        <taxon>Pseudomonadota</taxon>
        <taxon>Alphaproteobacteria</taxon>
        <taxon>Rhodobacterales</taxon>
        <taxon>Paracoccaceae</taxon>
        <taxon>Paracoccus</taxon>
    </lineage>
</organism>
<dbReference type="PROSITE" id="PS00622">
    <property type="entry name" value="HTH_LUXR_1"/>
    <property type="match status" value="1"/>
</dbReference>
<accession>A0ABT2KB16</accession>
<gene>
    <name evidence="6" type="ORF">MU516_12735</name>
</gene>
<evidence type="ECO:0000313" key="7">
    <source>
        <dbReference type="Proteomes" id="UP001320702"/>
    </source>
</evidence>
<name>A0ABT2KB16_9RHOB</name>
<dbReference type="InterPro" id="IPR001789">
    <property type="entry name" value="Sig_transdc_resp-reg_receiver"/>
</dbReference>
<keyword evidence="2" id="KW-0238">DNA-binding</keyword>
<reference evidence="6 7" key="1">
    <citation type="submission" date="2022-04" db="EMBL/GenBank/DDBJ databases">
        <title>Paracoccus sp. YLB-12 draft genome sequence.</title>
        <authorList>
            <person name="Yu L."/>
        </authorList>
    </citation>
    <scope>NUCLEOTIDE SEQUENCE [LARGE SCALE GENOMIC DNA]</scope>
    <source>
        <strain evidence="6 7">YLB-12</strain>
    </source>
</reference>
<dbReference type="Pfam" id="PF00196">
    <property type="entry name" value="GerE"/>
    <property type="match status" value="1"/>
</dbReference>
<dbReference type="CDD" id="cd06170">
    <property type="entry name" value="LuxR_C_like"/>
    <property type="match status" value="1"/>
</dbReference>
<dbReference type="InterPro" id="IPR011006">
    <property type="entry name" value="CheY-like_superfamily"/>
</dbReference>
<dbReference type="Gene3D" id="3.40.50.2300">
    <property type="match status" value="1"/>
</dbReference>
<dbReference type="PROSITE" id="PS50110">
    <property type="entry name" value="RESPONSE_REGULATORY"/>
    <property type="match status" value="1"/>
</dbReference>
<dbReference type="PANTHER" id="PTHR43214">
    <property type="entry name" value="TWO-COMPONENT RESPONSE REGULATOR"/>
    <property type="match status" value="1"/>
</dbReference>
<dbReference type="Proteomes" id="UP001320702">
    <property type="component" value="Unassembled WGS sequence"/>
</dbReference>
<dbReference type="SUPFAM" id="SSF52172">
    <property type="entry name" value="CheY-like"/>
    <property type="match status" value="1"/>
</dbReference>
<keyword evidence="1 3" id="KW-0597">Phosphoprotein</keyword>
<dbReference type="Pfam" id="PF00072">
    <property type="entry name" value="Response_reg"/>
    <property type="match status" value="1"/>
</dbReference>
<dbReference type="SMART" id="SM00448">
    <property type="entry name" value="REC"/>
    <property type="match status" value="1"/>
</dbReference>